<reference evidence="2" key="1">
    <citation type="submission" date="2020-06" db="EMBL/GenBank/DDBJ databases">
        <title>Draft genomic sequence of Geomonas sp. Red330.</title>
        <authorList>
            <person name="Itoh H."/>
            <person name="Zhenxing X."/>
            <person name="Ushijima N."/>
            <person name="Masuda Y."/>
            <person name="Shiratori Y."/>
            <person name="Senoo K."/>
        </authorList>
    </citation>
    <scope>NUCLEOTIDE SEQUENCE [LARGE SCALE GENOMIC DNA]</scope>
    <source>
        <strain evidence="2">Red330</strain>
    </source>
</reference>
<evidence type="ECO:0000313" key="2">
    <source>
        <dbReference type="Proteomes" id="UP000556026"/>
    </source>
</evidence>
<organism evidence="1 2">
    <name type="scientific">Geomonas silvestris</name>
    <dbReference type="NCBI Taxonomy" id="2740184"/>
    <lineage>
        <taxon>Bacteria</taxon>
        <taxon>Pseudomonadati</taxon>
        <taxon>Thermodesulfobacteriota</taxon>
        <taxon>Desulfuromonadia</taxon>
        <taxon>Geobacterales</taxon>
        <taxon>Geobacteraceae</taxon>
        <taxon>Geomonas</taxon>
    </lineage>
</organism>
<gene>
    <name evidence="1" type="ORF">GMST_24030</name>
</gene>
<sequence>MKPLTGITLLLALLTQLTGCIIWPGYYEDEGYHRGYHDHEHGRGEWRDHGDWHDRRY</sequence>
<name>A0A6V8MJC7_9BACT</name>
<dbReference type="EMBL" id="BLXX01000006">
    <property type="protein sequence ID" value="GFO60078.1"/>
    <property type="molecule type" value="Genomic_DNA"/>
</dbReference>
<protein>
    <submittedName>
        <fullName evidence="1">Uncharacterized protein</fullName>
    </submittedName>
</protein>
<dbReference type="RefSeq" id="WP_183354888.1">
    <property type="nucleotide sequence ID" value="NZ_BLXX01000006.1"/>
</dbReference>
<proteinExistence type="predicted"/>
<dbReference type="AlphaFoldDB" id="A0A6V8MJC7"/>
<evidence type="ECO:0000313" key="1">
    <source>
        <dbReference type="EMBL" id="GFO60078.1"/>
    </source>
</evidence>
<accession>A0A6V8MJC7</accession>
<dbReference type="Proteomes" id="UP000556026">
    <property type="component" value="Unassembled WGS sequence"/>
</dbReference>
<comment type="caution">
    <text evidence="1">The sequence shown here is derived from an EMBL/GenBank/DDBJ whole genome shotgun (WGS) entry which is preliminary data.</text>
</comment>
<keyword evidence="2" id="KW-1185">Reference proteome</keyword>